<keyword evidence="1" id="KW-0880">Kelch repeat</keyword>
<dbReference type="InterPro" id="IPR015915">
    <property type="entry name" value="Kelch-typ_b-propeller"/>
</dbReference>
<gene>
    <name evidence="7" type="ORF">EVOR1521_LOCUS27034</name>
</gene>
<dbReference type="InterPro" id="IPR013087">
    <property type="entry name" value="Znf_C2H2_type"/>
</dbReference>
<keyword evidence="2" id="KW-0677">Repeat</keyword>
<feature type="coiled-coil region" evidence="4">
    <location>
        <begin position="376"/>
        <end position="441"/>
    </location>
</feature>
<keyword evidence="3" id="KW-0862">Zinc</keyword>
<evidence type="ECO:0000313" key="7">
    <source>
        <dbReference type="EMBL" id="CAJ1404626.1"/>
    </source>
</evidence>
<dbReference type="Pfam" id="PF24681">
    <property type="entry name" value="Kelch_KLHDC2_KLHL20_DRC7"/>
    <property type="match status" value="1"/>
</dbReference>
<keyword evidence="3" id="KW-0863">Zinc-finger</keyword>
<proteinExistence type="predicted"/>
<feature type="region of interest" description="Disordered" evidence="5">
    <location>
        <begin position="52"/>
        <end position="72"/>
    </location>
</feature>
<evidence type="ECO:0000259" key="6">
    <source>
        <dbReference type="PROSITE" id="PS50157"/>
    </source>
</evidence>
<evidence type="ECO:0000256" key="2">
    <source>
        <dbReference type="ARBA" id="ARBA00022737"/>
    </source>
</evidence>
<dbReference type="AlphaFoldDB" id="A0AA36JGH7"/>
<dbReference type="GO" id="GO:0008270">
    <property type="term" value="F:zinc ion binding"/>
    <property type="evidence" value="ECO:0007669"/>
    <property type="project" value="UniProtKB-KW"/>
</dbReference>
<evidence type="ECO:0000256" key="4">
    <source>
        <dbReference type="SAM" id="Coils"/>
    </source>
</evidence>
<organism evidence="7 8">
    <name type="scientific">Effrenium voratum</name>
    <dbReference type="NCBI Taxonomy" id="2562239"/>
    <lineage>
        <taxon>Eukaryota</taxon>
        <taxon>Sar</taxon>
        <taxon>Alveolata</taxon>
        <taxon>Dinophyceae</taxon>
        <taxon>Suessiales</taxon>
        <taxon>Symbiodiniaceae</taxon>
        <taxon>Effrenium</taxon>
    </lineage>
</organism>
<reference evidence="7" key="1">
    <citation type="submission" date="2023-08" db="EMBL/GenBank/DDBJ databases">
        <authorList>
            <person name="Chen Y."/>
            <person name="Shah S."/>
            <person name="Dougan E. K."/>
            <person name="Thang M."/>
            <person name="Chan C."/>
        </authorList>
    </citation>
    <scope>NUCLEOTIDE SEQUENCE</scope>
</reference>
<feature type="region of interest" description="Disordered" evidence="5">
    <location>
        <begin position="467"/>
        <end position="522"/>
    </location>
</feature>
<feature type="coiled-coil region" evidence="4">
    <location>
        <begin position="109"/>
        <end position="136"/>
    </location>
</feature>
<name>A0AA36JGH7_9DINO</name>
<dbReference type="EMBL" id="CAUJNA010003549">
    <property type="protein sequence ID" value="CAJ1404626.1"/>
    <property type="molecule type" value="Genomic_DNA"/>
</dbReference>
<dbReference type="Proteomes" id="UP001178507">
    <property type="component" value="Unassembled WGS sequence"/>
</dbReference>
<comment type="caution">
    <text evidence="7">The sequence shown here is derived from an EMBL/GenBank/DDBJ whole genome shotgun (WGS) entry which is preliminary data.</text>
</comment>
<sequence>MAFACKHCDKSFDSEQRAQLHRRFIHPDANEPVKQSSSGCCSCFAFLTRPEPKPELDDQHPSARAGERQKVKVEYEDSGPKPLVDPESCMCNKQPCAAWHRLPALFVRKKHDLRRKEQLRRQLQSVTDERDEALARDWSHVEQARQLQELQGGLQAECERLRSGLRHEEDGRRALQMRAAQAEHMEAQHKDFGAELQEQRNSSRDLQLRVQELQQHKLQLEADRGKLWSELQQQFSSQGQLQQQEQLQQQRHKQLLTELQELQQHKDLLEADRSKLWSELQQQSSINGELQQKEQLHSQQEERWSLEAQELQKQSQLVEELRSQLQSERLARNRLQEEVEGAESSRQQEELQALRTQCTQHAKAAGTAAVSRRNQCILHKQQLENMQEEYQEQLQALNKQHMQQLTVQQHMLDPERLSTFVDDLLDEISHLQKRLADAEGRRREVPKGAVPLEAASLRLAKMRQRLAANRGEEELPTPARRPSERSRTPSAERTQRVWLEPPRLRSRSPSTERGRQQTSSCTRMIEPVVYRPYTLEPVARGAQEQDPQECQSGDASARTDETLLPEAEGFEAEMCDHIDKGEENFVAAKAPQEKKHASTPPEKARLQEFVKDFAKCAIRGVPCRVLDPKTGQTEEAAYFLDPQIQRMMLKRPQTPETVLASIRVENIKDVVDADAGVSQAISKAEADRLAVLTFRNGEPSIFLLEGTVVDRDRFVMCVKILRLYAQMQVLPALVAKGAKIATNFSQVVLILLMQPDFMTHVNTAEPKRLEVSGMTCCTLERGPEGDVPLAARYDKTRKQRCRDVVEKEAISVLQAVQYWCTGFGGSFPATSWTPLSFTGEAPKPLYGHTATYCPTAGGGAMIVFGGYNRVADLWRLDFQEQRWQLLKPAGAAPPARRGHSATFCASTDSILVFGGLVDGRRETMCGDL</sequence>
<evidence type="ECO:0000256" key="3">
    <source>
        <dbReference type="PROSITE-ProRule" id="PRU00042"/>
    </source>
</evidence>
<feature type="coiled-coil region" evidence="4">
    <location>
        <begin position="308"/>
        <end position="352"/>
    </location>
</feature>
<evidence type="ECO:0000313" key="8">
    <source>
        <dbReference type="Proteomes" id="UP001178507"/>
    </source>
</evidence>
<dbReference type="InterPro" id="IPR011043">
    <property type="entry name" value="Gal_Oxase/kelch_b-propeller"/>
</dbReference>
<dbReference type="PROSITE" id="PS50157">
    <property type="entry name" value="ZINC_FINGER_C2H2_2"/>
    <property type="match status" value="1"/>
</dbReference>
<evidence type="ECO:0000256" key="1">
    <source>
        <dbReference type="ARBA" id="ARBA00022441"/>
    </source>
</evidence>
<evidence type="ECO:0000256" key="5">
    <source>
        <dbReference type="SAM" id="MobiDB-lite"/>
    </source>
</evidence>
<dbReference type="PROSITE" id="PS00028">
    <property type="entry name" value="ZINC_FINGER_C2H2_1"/>
    <property type="match status" value="1"/>
</dbReference>
<keyword evidence="3" id="KW-0479">Metal-binding</keyword>
<dbReference type="PANTHER" id="PTHR46093">
    <property type="entry name" value="ACYL-COA-BINDING DOMAIN-CONTAINING PROTEIN 5"/>
    <property type="match status" value="1"/>
</dbReference>
<dbReference type="PANTHER" id="PTHR46093:SF18">
    <property type="entry name" value="FIBRONECTIN TYPE-III DOMAIN-CONTAINING PROTEIN"/>
    <property type="match status" value="1"/>
</dbReference>
<dbReference type="Gene3D" id="2.120.10.80">
    <property type="entry name" value="Kelch-type beta propeller"/>
    <property type="match status" value="1"/>
</dbReference>
<feature type="domain" description="C2H2-type" evidence="6">
    <location>
        <begin position="3"/>
        <end position="31"/>
    </location>
</feature>
<accession>A0AA36JGH7</accession>
<protein>
    <recommendedName>
        <fullName evidence="6">C2H2-type domain-containing protein</fullName>
    </recommendedName>
</protein>
<keyword evidence="4" id="KW-0175">Coiled coil</keyword>
<keyword evidence="8" id="KW-1185">Reference proteome</keyword>
<feature type="coiled-coil region" evidence="4">
    <location>
        <begin position="196"/>
        <end position="272"/>
    </location>
</feature>
<dbReference type="SUPFAM" id="SSF50965">
    <property type="entry name" value="Galactose oxidase, central domain"/>
    <property type="match status" value="1"/>
</dbReference>